<feature type="region of interest" description="Disordered" evidence="1">
    <location>
        <begin position="127"/>
        <end position="170"/>
    </location>
</feature>
<proteinExistence type="predicted"/>
<accession>A0A2V2WMV9</accession>
<feature type="compositionally biased region" description="Acidic residues" evidence="1">
    <location>
        <begin position="273"/>
        <end position="288"/>
    </location>
</feature>
<dbReference type="VEuPathDB" id="TriTrypDB:C4B63_76g29"/>
<evidence type="ECO:0000256" key="2">
    <source>
        <dbReference type="SAM" id="Phobius"/>
    </source>
</evidence>
<dbReference type="VEuPathDB" id="TriTrypDB:ECC02_005751"/>
<evidence type="ECO:0000313" key="3">
    <source>
        <dbReference type="EMBL" id="PWV09009.1"/>
    </source>
</evidence>
<name>A0A2V2WMV9_TRYCR</name>
<comment type="caution">
    <text evidence="3">The sequence shown here is derived from an EMBL/GenBank/DDBJ whole genome shotgun (WGS) entry which is preliminary data.</text>
</comment>
<evidence type="ECO:0000313" key="4">
    <source>
        <dbReference type="Proteomes" id="UP000246078"/>
    </source>
</evidence>
<evidence type="ECO:0000256" key="1">
    <source>
        <dbReference type="SAM" id="MobiDB-lite"/>
    </source>
</evidence>
<gene>
    <name evidence="3" type="ORF">C3747_83g35</name>
</gene>
<dbReference type="VEuPathDB" id="TriTrypDB:TcCLB.511815.80"/>
<keyword evidence="2" id="KW-0812">Transmembrane</keyword>
<dbReference type="VEuPathDB" id="TriTrypDB:TCSYLVIO_001264"/>
<protein>
    <submittedName>
        <fullName evidence="3">Putative 3'a2rel-related protein</fullName>
    </submittedName>
</protein>
<dbReference type="VEuPathDB" id="TriTrypDB:TcBrA4_0093570"/>
<dbReference type="AlphaFoldDB" id="A0A2V2WMV9"/>
<dbReference type="VEuPathDB" id="TriTrypDB:TcCL_NonESM00522"/>
<dbReference type="VEuPathDB" id="TriTrypDB:BCY84_17416"/>
<dbReference type="VEuPathDB" id="TriTrypDB:Tc_MARK_61"/>
<reference evidence="3 4" key="1">
    <citation type="journal article" date="2018" name="Microb. Genom.">
        <title>Expanding an expanded genome: long-read sequencing of Trypanosoma cruzi.</title>
        <authorList>
            <person name="Berna L."/>
            <person name="Rodriguez M."/>
            <person name="Chiribao M.L."/>
            <person name="Parodi-Talice A."/>
            <person name="Pita S."/>
            <person name="Rijo G."/>
            <person name="Alvarez-Valin F."/>
            <person name="Robello C."/>
        </authorList>
    </citation>
    <scope>NUCLEOTIDE SEQUENCE [LARGE SCALE GENOMIC DNA]</scope>
    <source>
        <strain evidence="3 4">TCC</strain>
    </source>
</reference>
<dbReference type="VEuPathDB" id="TriTrypDB:TcCLB.506859.110"/>
<dbReference type="OrthoDB" id="249924at2759"/>
<feature type="region of interest" description="Disordered" evidence="1">
    <location>
        <begin position="260"/>
        <end position="296"/>
    </location>
</feature>
<keyword evidence="2" id="KW-1133">Transmembrane helix</keyword>
<sequence>MGMLRESQPAGANNDDHFKSDKKDDSDFLLLLLLLLIFPVVFLAYFLTRYCRNYSYRRLARRIKLWGSGKPGDVDALGMGRAIDGGEWLKERKRQEGNPVEDNNLLLDLSKPVEEFDPISAEAEKHKKRWQRSRDLGDAESYNTEELNAEKDATADATDDGAAARGSAGSGAYDAATTRVWLRNLVSGTYANADGTGVVHDVGAVPKTAATDQSGETGAGRQLYKASSGDGQQGQFLRGGSTGRSFEEILASLAPAIHEKGCAKQEGPAVTSEADEEVEEEDEEEEGAESSVFSRR</sequence>
<dbReference type="VEuPathDB" id="TriTrypDB:TcG_05628"/>
<feature type="transmembrane region" description="Helical" evidence="2">
    <location>
        <begin position="28"/>
        <end position="48"/>
    </location>
</feature>
<organism evidence="3 4">
    <name type="scientific">Trypanosoma cruzi</name>
    <dbReference type="NCBI Taxonomy" id="5693"/>
    <lineage>
        <taxon>Eukaryota</taxon>
        <taxon>Discoba</taxon>
        <taxon>Euglenozoa</taxon>
        <taxon>Kinetoplastea</taxon>
        <taxon>Metakinetoplastina</taxon>
        <taxon>Trypanosomatida</taxon>
        <taxon>Trypanosomatidae</taxon>
        <taxon>Trypanosoma</taxon>
        <taxon>Schizotrypanum</taxon>
    </lineage>
</organism>
<dbReference type="EMBL" id="PRFC01000083">
    <property type="protein sequence ID" value="PWV09009.1"/>
    <property type="molecule type" value="Genomic_DNA"/>
</dbReference>
<dbReference type="Proteomes" id="UP000246078">
    <property type="component" value="Unassembled WGS sequence"/>
</dbReference>
<feature type="compositionally biased region" description="Low complexity" evidence="1">
    <location>
        <begin position="160"/>
        <end position="170"/>
    </location>
</feature>
<feature type="region of interest" description="Disordered" evidence="1">
    <location>
        <begin position="209"/>
        <end position="241"/>
    </location>
</feature>
<dbReference type="VEuPathDB" id="TriTrypDB:C3747_83g35"/>
<keyword evidence="2" id="KW-0472">Membrane</keyword>